<dbReference type="OrthoDB" id="444848at2759"/>
<keyword evidence="4" id="KW-1185">Reference proteome</keyword>
<dbReference type="Gene3D" id="3.30.420.10">
    <property type="entry name" value="Ribonuclease H-like superfamily/Ribonuclease H"/>
    <property type="match status" value="1"/>
</dbReference>
<dbReference type="PANTHER" id="PTHR37984:SF5">
    <property type="entry name" value="PROTEIN NYNRIN-LIKE"/>
    <property type="match status" value="1"/>
</dbReference>
<dbReference type="InterPro" id="IPR012337">
    <property type="entry name" value="RNaseH-like_sf"/>
</dbReference>
<dbReference type="Proteomes" id="UP000053647">
    <property type="component" value="Unassembled WGS sequence"/>
</dbReference>
<dbReference type="GO" id="GO:0003723">
    <property type="term" value="F:RNA binding"/>
    <property type="evidence" value="ECO:0007669"/>
    <property type="project" value="UniProtKB-KW"/>
</dbReference>
<keyword evidence="1" id="KW-0694">RNA-binding</keyword>
<accession>A0A0C9TA15</accession>
<evidence type="ECO:0000259" key="2">
    <source>
        <dbReference type="PROSITE" id="PS50994"/>
    </source>
</evidence>
<feature type="domain" description="Integrase catalytic" evidence="2">
    <location>
        <begin position="1"/>
        <end position="100"/>
    </location>
</feature>
<sequence length="163" mass="18141">MNGPEFKGVFAQLLARHDIPQITISPYNSQANGVVERGHFTLREALVKSCEGKIHLWPSKFRQALFTDNVTTSKVTGFSAFYLLHGVHLVLPFDLTDATFLLGGYRKGLTTAELLALRIQDLEWQSEDIEQAAESLRKSRSQKSSLSSGSNIVLLVFSTNQET</sequence>
<dbReference type="EMBL" id="KN821292">
    <property type="protein sequence ID" value="KIJ05052.1"/>
    <property type="molecule type" value="Genomic_DNA"/>
</dbReference>
<dbReference type="InterPro" id="IPR001584">
    <property type="entry name" value="Integrase_cat-core"/>
</dbReference>
<evidence type="ECO:0000313" key="3">
    <source>
        <dbReference type="EMBL" id="KIJ05052.1"/>
    </source>
</evidence>
<evidence type="ECO:0000313" key="4">
    <source>
        <dbReference type="Proteomes" id="UP000053647"/>
    </source>
</evidence>
<reference evidence="3 4" key="1">
    <citation type="submission" date="2014-06" db="EMBL/GenBank/DDBJ databases">
        <authorList>
            <consortium name="DOE Joint Genome Institute"/>
            <person name="Kuo A."/>
            <person name="Kohler A."/>
            <person name="Nagy L.G."/>
            <person name="Floudas D."/>
            <person name="Copeland A."/>
            <person name="Barry K.W."/>
            <person name="Cichocki N."/>
            <person name="Veneault-Fourrey C."/>
            <person name="LaButti K."/>
            <person name="Lindquist E.A."/>
            <person name="Lipzen A."/>
            <person name="Lundell T."/>
            <person name="Morin E."/>
            <person name="Murat C."/>
            <person name="Sun H."/>
            <person name="Tunlid A."/>
            <person name="Henrissat B."/>
            <person name="Grigoriev I.V."/>
            <person name="Hibbett D.S."/>
            <person name="Martin F."/>
            <person name="Nordberg H.P."/>
            <person name="Cantor M.N."/>
            <person name="Hua S.X."/>
        </authorList>
    </citation>
    <scope>NUCLEOTIDE SEQUENCE [LARGE SCALE GENOMIC DNA]</scope>
    <source>
        <strain evidence="3 4">ATCC 200175</strain>
    </source>
</reference>
<dbReference type="GO" id="GO:0015074">
    <property type="term" value="P:DNA integration"/>
    <property type="evidence" value="ECO:0007669"/>
    <property type="project" value="InterPro"/>
</dbReference>
<dbReference type="GO" id="GO:0005634">
    <property type="term" value="C:nucleus"/>
    <property type="evidence" value="ECO:0007669"/>
    <property type="project" value="UniProtKB-ARBA"/>
</dbReference>
<organism evidence="3 4">
    <name type="scientific">Paxillus involutus ATCC 200175</name>
    <dbReference type="NCBI Taxonomy" id="664439"/>
    <lineage>
        <taxon>Eukaryota</taxon>
        <taxon>Fungi</taxon>
        <taxon>Dikarya</taxon>
        <taxon>Basidiomycota</taxon>
        <taxon>Agaricomycotina</taxon>
        <taxon>Agaricomycetes</taxon>
        <taxon>Agaricomycetidae</taxon>
        <taxon>Boletales</taxon>
        <taxon>Paxilineae</taxon>
        <taxon>Paxillaceae</taxon>
        <taxon>Paxillus</taxon>
    </lineage>
</organism>
<dbReference type="InterPro" id="IPR036397">
    <property type="entry name" value="RNaseH_sf"/>
</dbReference>
<dbReference type="HOGENOM" id="CLU_136924_0_0_1"/>
<protein>
    <recommendedName>
        <fullName evidence="2">Integrase catalytic domain-containing protein</fullName>
    </recommendedName>
</protein>
<dbReference type="PANTHER" id="PTHR37984">
    <property type="entry name" value="PROTEIN CBG26694"/>
    <property type="match status" value="1"/>
</dbReference>
<proteinExistence type="predicted"/>
<evidence type="ECO:0000256" key="1">
    <source>
        <dbReference type="ARBA" id="ARBA00022884"/>
    </source>
</evidence>
<reference evidence="4" key="2">
    <citation type="submission" date="2015-01" db="EMBL/GenBank/DDBJ databases">
        <title>Evolutionary Origins and Diversification of the Mycorrhizal Mutualists.</title>
        <authorList>
            <consortium name="DOE Joint Genome Institute"/>
            <consortium name="Mycorrhizal Genomics Consortium"/>
            <person name="Kohler A."/>
            <person name="Kuo A."/>
            <person name="Nagy L.G."/>
            <person name="Floudas D."/>
            <person name="Copeland A."/>
            <person name="Barry K.W."/>
            <person name="Cichocki N."/>
            <person name="Veneault-Fourrey C."/>
            <person name="LaButti K."/>
            <person name="Lindquist E.A."/>
            <person name="Lipzen A."/>
            <person name="Lundell T."/>
            <person name="Morin E."/>
            <person name="Murat C."/>
            <person name="Riley R."/>
            <person name="Ohm R."/>
            <person name="Sun H."/>
            <person name="Tunlid A."/>
            <person name="Henrissat B."/>
            <person name="Grigoriev I.V."/>
            <person name="Hibbett D.S."/>
            <person name="Martin F."/>
        </authorList>
    </citation>
    <scope>NUCLEOTIDE SEQUENCE [LARGE SCALE GENOMIC DNA]</scope>
    <source>
        <strain evidence="4">ATCC 200175</strain>
    </source>
</reference>
<gene>
    <name evidence="3" type="ORF">PAXINDRAFT_93962</name>
</gene>
<dbReference type="SUPFAM" id="SSF53098">
    <property type="entry name" value="Ribonuclease H-like"/>
    <property type="match status" value="1"/>
</dbReference>
<dbReference type="AlphaFoldDB" id="A0A0C9TA15"/>
<name>A0A0C9TA15_PAXIN</name>
<dbReference type="InterPro" id="IPR050951">
    <property type="entry name" value="Retrovirus_Pol_polyprotein"/>
</dbReference>
<dbReference type="PROSITE" id="PS50994">
    <property type="entry name" value="INTEGRASE"/>
    <property type="match status" value="1"/>
</dbReference>